<feature type="domain" description="Lon N-terminal" evidence="1">
    <location>
        <begin position="4"/>
        <end position="237"/>
    </location>
</feature>
<name>A0A075GIG6_9ARCH</name>
<dbReference type="InterPro" id="IPR003111">
    <property type="entry name" value="Lon_prtase_N"/>
</dbReference>
<dbReference type="Pfam" id="PF02190">
    <property type="entry name" value="LON_substr_bdg"/>
    <property type="match status" value="1"/>
</dbReference>
<dbReference type="PROSITE" id="PS51787">
    <property type="entry name" value="LON_N"/>
    <property type="match status" value="1"/>
</dbReference>
<dbReference type="Gene3D" id="2.30.130.40">
    <property type="entry name" value="LON domain-like"/>
    <property type="match status" value="1"/>
</dbReference>
<dbReference type="PANTHER" id="PTHR46732:SF8">
    <property type="entry name" value="ATP-DEPENDENT PROTEASE LA (LON) DOMAIN PROTEIN"/>
    <property type="match status" value="1"/>
</dbReference>
<evidence type="ECO:0000259" key="1">
    <source>
        <dbReference type="PROSITE" id="PS51787"/>
    </source>
</evidence>
<protein>
    <recommendedName>
        <fullName evidence="1">Lon N-terminal domain-containing protein</fullName>
    </recommendedName>
</protein>
<evidence type="ECO:0000313" key="2">
    <source>
        <dbReference type="EMBL" id="AIF02950.1"/>
    </source>
</evidence>
<sequence length="240" mass="27577">MSETRIIPIFPLDLVLFPNQDLPLRIFEPRYKQMIDDCMLGEKEFGICLGHDSATLSNWQAPYDIGTLAKISDCKDVDSTSGHLFLNVRGRRKFRIIRLIPPSLKKTEDYDPFTVEGVKMVDQLHENDGIDKKMYIQAEIEMISEIDESISLGDWENLVGLWKNKIKKSAGNSELTSYQLDHVLEQYYLKTETPTMEYVHSLCALASQTPLDLQPILECTNLEQLLERSAKLLESDINYE</sequence>
<dbReference type="AlphaFoldDB" id="A0A075GIG6"/>
<dbReference type="EMBL" id="KF900665">
    <property type="protein sequence ID" value="AIF02950.1"/>
    <property type="molecule type" value="Genomic_DNA"/>
</dbReference>
<dbReference type="SUPFAM" id="SSF88697">
    <property type="entry name" value="PUA domain-like"/>
    <property type="match status" value="1"/>
</dbReference>
<proteinExistence type="predicted"/>
<dbReference type="PANTHER" id="PTHR46732">
    <property type="entry name" value="ATP-DEPENDENT PROTEASE LA (LON) DOMAIN PROTEIN"/>
    <property type="match status" value="1"/>
</dbReference>
<dbReference type="InterPro" id="IPR015947">
    <property type="entry name" value="PUA-like_sf"/>
</dbReference>
<dbReference type="SMART" id="SM00464">
    <property type="entry name" value="LON"/>
    <property type="match status" value="1"/>
</dbReference>
<dbReference type="InterPro" id="IPR046336">
    <property type="entry name" value="Lon_prtase_N_sf"/>
</dbReference>
<organism evidence="2">
    <name type="scientific">uncultured marine thaumarchaeote KM3_15_F02</name>
    <dbReference type="NCBI Taxonomy" id="1456029"/>
    <lineage>
        <taxon>Archaea</taxon>
        <taxon>Nitrososphaerota</taxon>
        <taxon>environmental samples</taxon>
    </lineage>
</organism>
<accession>A0A075GIG6</accession>
<reference evidence="2" key="1">
    <citation type="journal article" date="2014" name="Genome Biol. Evol.">
        <title>Pangenome evidence for extensive interdomain horizontal transfer affecting lineage core and shell genes in uncultured planktonic thaumarchaeota and euryarchaeota.</title>
        <authorList>
            <person name="Deschamps P."/>
            <person name="Zivanovic Y."/>
            <person name="Moreira D."/>
            <person name="Rodriguez-Valera F."/>
            <person name="Lopez-Garcia P."/>
        </authorList>
    </citation>
    <scope>NUCLEOTIDE SEQUENCE</scope>
</reference>